<organism evidence="2 3">
    <name type="scientific">Actinomadura vinacea</name>
    <dbReference type="NCBI Taxonomy" id="115336"/>
    <lineage>
        <taxon>Bacteria</taxon>
        <taxon>Bacillati</taxon>
        <taxon>Actinomycetota</taxon>
        <taxon>Actinomycetes</taxon>
        <taxon>Streptosporangiales</taxon>
        <taxon>Thermomonosporaceae</taxon>
        <taxon>Actinomadura</taxon>
    </lineage>
</organism>
<sequence length="99" mass="10630">MAAPVRTTRKPAAPRASTDVRGRAAAERALTHNVTVELWGRRVELPPGDQLAFLGGLGVLVVLEIIEWPLAAAIGVGHVLIHNAHRQALREFGEALEEA</sequence>
<evidence type="ECO:0000313" key="3">
    <source>
        <dbReference type="Proteomes" id="UP001501231"/>
    </source>
</evidence>
<proteinExistence type="predicted"/>
<evidence type="ECO:0000256" key="1">
    <source>
        <dbReference type="SAM" id="MobiDB-lite"/>
    </source>
</evidence>
<comment type="caution">
    <text evidence="2">The sequence shown here is derived from an EMBL/GenBank/DDBJ whole genome shotgun (WGS) entry which is preliminary data.</text>
</comment>
<accession>A0ABP5X5J7</accession>
<protein>
    <submittedName>
        <fullName evidence="2">Uncharacterized protein</fullName>
    </submittedName>
</protein>
<dbReference type="EMBL" id="BAAARW010000030">
    <property type="protein sequence ID" value="GAA2446042.1"/>
    <property type="molecule type" value="Genomic_DNA"/>
</dbReference>
<dbReference type="RefSeq" id="WP_344595414.1">
    <property type="nucleotide sequence ID" value="NZ_BAAARW010000030.1"/>
</dbReference>
<name>A0ABP5X5J7_9ACTN</name>
<reference evidence="3" key="1">
    <citation type="journal article" date="2019" name="Int. J. Syst. Evol. Microbiol.">
        <title>The Global Catalogue of Microorganisms (GCM) 10K type strain sequencing project: providing services to taxonomists for standard genome sequencing and annotation.</title>
        <authorList>
            <consortium name="The Broad Institute Genomics Platform"/>
            <consortium name="The Broad Institute Genome Sequencing Center for Infectious Disease"/>
            <person name="Wu L."/>
            <person name="Ma J."/>
        </authorList>
    </citation>
    <scope>NUCLEOTIDE SEQUENCE [LARGE SCALE GENOMIC DNA]</scope>
    <source>
        <strain evidence="3">JCM 3325</strain>
    </source>
</reference>
<gene>
    <name evidence="2" type="ORF">GCM10010191_73720</name>
</gene>
<keyword evidence="3" id="KW-1185">Reference proteome</keyword>
<dbReference type="Proteomes" id="UP001501231">
    <property type="component" value="Unassembled WGS sequence"/>
</dbReference>
<feature type="region of interest" description="Disordered" evidence="1">
    <location>
        <begin position="1"/>
        <end position="24"/>
    </location>
</feature>
<evidence type="ECO:0000313" key="2">
    <source>
        <dbReference type="EMBL" id="GAA2446042.1"/>
    </source>
</evidence>